<proteinExistence type="predicted"/>
<dbReference type="InParanoid" id="E9GQH0"/>
<feature type="region of interest" description="Disordered" evidence="1">
    <location>
        <begin position="597"/>
        <end position="622"/>
    </location>
</feature>
<dbReference type="OrthoDB" id="10374458at2759"/>
<gene>
    <name evidence="2" type="ORF">DAPPUDRAFT_105354</name>
</gene>
<organism evidence="2 3">
    <name type="scientific">Daphnia pulex</name>
    <name type="common">Water flea</name>
    <dbReference type="NCBI Taxonomy" id="6669"/>
    <lineage>
        <taxon>Eukaryota</taxon>
        <taxon>Metazoa</taxon>
        <taxon>Ecdysozoa</taxon>
        <taxon>Arthropoda</taxon>
        <taxon>Crustacea</taxon>
        <taxon>Branchiopoda</taxon>
        <taxon>Diplostraca</taxon>
        <taxon>Cladocera</taxon>
        <taxon>Anomopoda</taxon>
        <taxon>Daphniidae</taxon>
        <taxon>Daphnia</taxon>
    </lineage>
</organism>
<keyword evidence="3" id="KW-1185">Reference proteome</keyword>
<dbReference type="PhylomeDB" id="E9GQH0"/>
<dbReference type="EMBL" id="GL732558">
    <property type="protein sequence ID" value="EFX78119.1"/>
    <property type="molecule type" value="Genomic_DNA"/>
</dbReference>
<sequence>MGKTQKQLAVSNAQPAPPKNGGVTKAKKTVLNKGLVNPRSILTVQQRLLVAIKKVPYFPLVGPAKIQNLKTAYIQHHALNLSLLGMHQFVCAKGKGKGNATDQDVDMQVVLRVIKSENIADPLGFLSLPMSEGDVNKVISVRNKTAHLNLNEIDQIWQTDLPALVLINRSVNQPVIAKRIKDIVDEMKSGNFDGLVKFSFVFAPGFSHAKAFGLSMIVYGVFLRFFAEPLSAFLGSKVNLRNITVDLYANLNYILDQINNNQDFISPGGASRNDAQVFQTGFECRNDNAHGAYTRASTDYKLQLDAVVAILQLINNPAEALEVQAIVDRLVILEAQGATKFYFGERRVSLARLEMVIIRPARGSPDAKVEFAMKPKVTPTPKIWTCTLEVDYSERGQWSNWAMVIRPVGSTTRFNFPQVPKTDERRCSWKSKYAAVAFPAITEERRDDPSRSCARIRQSVMDEKMDIPPVHLRTGTNFRLGSTDPKIIIHYCIGARAGPRGADPRVRSTVNCRIPKMISALPPTCTQRHRPTGLVEQMLANKESNYWTIYTYSTHLGINSTDGMASNHPSDGFHLLASYFYNKLSGAAAFIDVHSPRHQPCRHQHHERKSTESRNRFPSSTT</sequence>
<feature type="compositionally biased region" description="Polar residues" evidence="1">
    <location>
        <begin position="1"/>
        <end position="14"/>
    </location>
</feature>
<dbReference type="KEGG" id="dpx:DAPPUDRAFT_105354"/>
<protein>
    <submittedName>
        <fullName evidence="2">Uncharacterized protein</fullName>
    </submittedName>
</protein>
<evidence type="ECO:0000256" key="1">
    <source>
        <dbReference type="SAM" id="MobiDB-lite"/>
    </source>
</evidence>
<name>E9GQH0_DAPPU</name>
<feature type="region of interest" description="Disordered" evidence="1">
    <location>
        <begin position="1"/>
        <end position="25"/>
    </location>
</feature>
<evidence type="ECO:0000313" key="3">
    <source>
        <dbReference type="Proteomes" id="UP000000305"/>
    </source>
</evidence>
<reference evidence="2 3" key="1">
    <citation type="journal article" date="2011" name="Science">
        <title>The ecoresponsive genome of Daphnia pulex.</title>
        <authorList>
            <person name="Colbourne J.K."/>
            <person name="Pfrender M.E."/>
            <person name="Gilbert D."/>
            <person name="Thomas W.K."/>
            <person name="Tucker A."/>
            <person name="Oakley T.H."/>
            <person name="Tokishita S."/>
            <person name="Aerts A."/>
            <person name="Arnold G.J."/>
            <person name="Basu M.K."/>
            <person name="Bauer D.J."/>
            <person name="Caceres C.E."/>
            <person name="Carmel L."/>
            <person name="Casola C."/>
            <person name="Choi J.H."/>
            <person name="Detter J.C."/>
            <person name="Dong Q."/>
            <person name="Dusheyko S."/>
            <person name="Eads B.D."/>
            <person name="Frohlich T."/>
            <person name="Geiler-Samerotte K.A."/>
            <person name="Gerlach D."/>
            <person name="Hatcher P."/>
            <person name="Jogdeo S."/>
            <person name="Krijgsveld J."/>
            <person name="Kriventseva E.V."/>
            <person name="Kultz D."/>
            <person name="Laforsch C."/>
            <person name="Lindquist E."/>
            <person name="Lopez J."/>
            <person name="Manak J.R."/>
            <person name="Muller J."/>
            <person name="Pangilinan J."/>
            <person name="Patwardhan R.P."/>
            <person name="Pitluck S."/>
            <person name="Pritham E.J."/>
            <person name="Rechtsteiner A."/>
            <person name="Rho M."/>
            <person name="Rogozin I.B."/>
            <person name="Sakarya O."/>
            <person name="Salamov A."/>
            <person name="Schaack S."/>
            <person name="Shapiro H."/>
            <person name="Shiga Y."/>
            <person name="Skalitzky C."/>
            <person name="Smith Z."/>
            <person name="Souvorov A."/>
            <person name="Sung W."/>
            <person name="Tang Z."/>
            <person name="Tsuchiya D."/>
            <person name="Tu H."/>
            <person name="Vos H."/>
            <person name="Wang M."/>
            <person name="Wolf Y.I."/>
            <person name="Yamagata H."/>
            <person name="Yamada T."/>
            <person name="Ye Y."/>
            <person name="Shaw J.R."/>
            <person name="Andrews J."/>
            <person name="Crease T.J."/>
            <person name="Tang H."/>
            <person name="Lucas S.M."/>
            <person name="Robertson H.M."/>
            <person name="Bork P."/>
            <person name="Koonin E.V."/>
            <person name="Zdobnov E.M."/>
            <person name="Grigoriev I.V."/>
            <person name="Lynch M."/>
            <person name="Boore J.L."/>
        </authorList>
    </citation>
    <scope>NUCLEOTIDE SEQUENCE [LARGE SCALE GENOMIC DNA]</scope>
</reference>
<feature type="compositionally biased region" description="Basic residues" evidence="1">
    <location>
        <begin position="597"/>
        <end position="608"/>
    </location>
</feature>
<accession>E9GQH0</accession>
<dbReference type="AlphaFoldDB" id="E9GQH0"/>
<dbReference type="Proteomes" id="UP000000305">
    <property type="component" value="Unassembled WGS sequence"/>
</dbReference>
<evidence type="ECO:0000313" key="2">
    <source>
        <dbReference type="EMBL" id="EFX78119.1"/>
    </source>
</evidence>
<dbReference type="HOGENOM" id="CLU_515136_0_0_1"/>